<evidence type="ECO:0000313" key="4">
    <source>
        <dbReference type="EMBL" id="GGI00895.1"/>
    </source>
</evidence>
<feature type="domain" description="Protein CR006 P-loop" evidence="3">
    <location>
        <begin position="11"/>
        <end position="716"/>
    </location>
</feature>
<dbReference type="RefSeq" id="WP_155141430.1">
    <property type="nucleotide sequence ID" value="NZ_BMGZ01000003.1"/>
</dbReference>
<reference evidence="4" key="3">
    <citation type="submission" date="2020-09" db="EMBL/GenBank/DDBJ databases">
        <authorList>
            <person name="Sun Q."/>
            <person name="Zhou Y."/>
        </authorList>
    </citation>
    <scope>NUCLEOTIDE SEQUENCE</scope>
    <source>
        <strain evidence="4">CGMCC 1.14984</strain>
    </source>
</reference>
<dbReference type="Proteomes" id="UP000818603">
    <property type="component" value="Unassembled WGS sequence"/>
</dbReference>
<dbReference type="GO" id="GO:0000731">
    <property type="term" value="P:DNA synthesis involved in DNA repair"/>
    <property type="evidence" value="ECO:0007669"/>
    <property type="project" value="TreeGrafter"/>
</dbReference>
<keyword evidence="1" id="KW-0175">Coiled coil</keyword>
<dbReference type="EMBL" id="BMGZ01000003">
    <property type="protein sequence ID" value="GGI00895.1"/>
    <property type="molecule type" value="Genomic_DNA"/>
</dbReference>
<dbReference type="EMBL" id="VCJR02000003">
    <property type="protein sequence ID" value="NHK28907.1"/>
    <property type="molecule type" value="Genomic_DNA"/>
</dbReference>
<evidence type="ECO:0000313" key="5">
    <source>
        <dbReference type="EMBL" id="NHK28907.1"/>
    </source>
</evidence>
<evidence type="ECO:0000313" key="6">
    <source>
        <dbReference type="Proteomes" id="UP000621856"/>
    </source>
</evidence>
<keyword evidence="7" id="KW-1185">Reference proteome</keyword>
<organism evidence="4 6">
    <name type="scientific">Aquisalinus luteolus</name>
    <dbReference type="NCBI Taxonomy" id="1566827"/>
    <lineage>
        <taxon>Bacteria</taxon>
        <taxon>Pseudomonadati</taxon>
        <taxon>Pseudomonadota</taxon>
        <taxon>Alphaproteobacteria</taxon>
        <taxon>Parvularculales</taxon>
        <taxon>Parvularculaceae</taxon>
        <taxon>Aquisalinus</taxon>
    </lineage>
</organism>
<dbReference type="SUPFAM" id="SSF52540">
    <property type="entry name" value="P-loop containing nucleoside triphosphate hydrolases"/>
    <property type="match status" value="1"/>
</dbReference>
<evidence type="ECO:0000256" key="1">
    <source>
        <dbReference type="SAM" id="Coils"/>
    </source>
</evidence>
<proteinExistence type="predicted"/>
<feature type="region of interest" description="Disordered" evidence="2">
    <location>
        <begin position="749"/>
        <end position="776"/>
    </location>
</feature>
<reference evidence="4" key="1">
    <citation type="journal article" date="2014" name="Int. J. Syst. Evol. Microbiol.">
        <title>Complete genome sequence of Corynebacterium casei LMG S-19264T (=DSM 44701T), isolated from a smear-ripened cheese.</title>
        <authorList>
            <consortium name="US DOE Joint Genome Institute (JGI-PGF)"/>
            <person name="Walter F."/>
            <person name="Albersmeier A."/>
            <person name="Kalinowski J."/>
            <person name="Ruckert C."/>
        </authorList>
    </citation>
    <scope>NUCLEOTIDE SEQUENCE</scope>
    <source>
        <strain evidence="4">CGMCC 1.14984</strain>
    </source>
</reference>
<dbReference type="InterPro" id="IPR027417">
    <property type="entry name" value="P-loop_NTPase"/>
</dbReference>
<dbReference type="GO" id="GO:0006302">
    <property type="term" value="P:double-strand break repair"/>
    <property type="evidence" value="ECO:0007669"/>
    <property type="project" value="TreeGrafter"/>
</dbReference>
<reference evidence="5 7" key="2">
    <citation type="submission" date="2020-02" db="EMBL/GenBank/DDBJ databases">
        <title>Genome sequence of Parvularcula flava strain NH6-79.</title>
        <authorList>
            <person name="Abdul Karim M.H."/>
            <person name="Lam M.Q."/>
            <person name="Chen S.J."/>
            <person name="Yahya A."/>
            <person name="Shahir S."/>
            <person name="Shamsir M.S."/>
            <person name="Chong C.S."/>
        </authorList>
    </citation>
    <scope>NUCLEOTIDE SEQUENCE [LARGE SCALE GENOMIC DNA]</scope>
    <source>
        <strain evidence="5 7">NH6-79</strain>
    </source>
</reference>
<feature type="coiled-coil region" evidence="1">
    <location>
        <begin position="426"/>
        <end position="457"/>
    </location>
</feature>
<dbReference type="Pfam" id="PF13166">
    <property type="entry name" value="AAA_13"/>
    <property type="match status" value="1"/>
</dbReference>
<dbReference type="PANTHER" id="PTHR32182:SF22">
    <property type="entry name" value="ATP-DEPENDENT ENDONUCLEASE, OLD FAMILY-RELATED"/>
    <property type="match status" value="1"/>
</dbReference>
<dbReference type="Proteomes" id="UP000621856">
    <property type="component" value="Unassembled WGS sequence"/>
</dbReference>
<evidence type="ECO:0000313" key="7">
    <source>
        <dbReference type="Proteomes" id="UP000818603"/>
    </source>
</evidence>
<evidence type="ECO:0000259" key="3">
    <source>
        <dbReference type="Pfam" id="PF13166"/>
    </source>
</evidence>
<dbReference type="Gene3D" id="3.40.50.300">
    <property type="entry name" value="P-loop containing nucleotide triphosphate hydrolases"/>
    <property type="match status" value="2"/>
</dbReference>
<dbReference type="AlphaFoldDB" id="A0A8J3A5H0"/>
<accession>A0A8J3A5H0</accession>
<comment type="caution">
    <text evidence="4">The sequence shown here is derived from an EMBL/GenBank/DDBJ whole genome shotgun (WGS) entry which is preliminary data.</text>
</comment>
<gene>
    <name evidence="5" type="ORF">FF098_013375</name>
    <name evidence="4" type="ORF">GCM10011355_30270</name>
</gene>
<name>A0A8J3A5H0_9PROT</name>
<dbReference type="InterPro" id="IPR026866">
    <property type="entry name" value="CR006_AAA"/>
</dbReference>
<feature type="compositionally biased region" description="Polar residues" evidence="2">
    <location>
        <begin position="759"/>
        <end position="770"/>
    </location>
</feature>
<sequence>MIEEIHLANEGAYDAEGTRLHGLKALNFVFGPNGSGKTTISRIIDGTETYPDSTVTWRAGNQLETLVYNRDFIKRHFDTESSIKGIYTFGENIEVAEKIKSLKADADEIGTKLAALKKTLSGEDGNGGKQKEHNDLKSQLVEDVWTAKKYLDDLSDAFSGLNNNKKNFCTRYLAEAENNHTELRDIGELREDATTVFSSTLIEAATLPQPDNSALASLENDAILSKKVIGKEDVDIAALIEKLGNSDWVQQGREYFNKLDDQCPFCQQKTDAAFRQSLEDYFDESYVADLAAIDRLLDDYESKAKALLDSYGVSAVVDSALLDRDLFDKDLATLRLALENNIDRIRGKKKEPSAPVTLKDTKPLLAAVDTHIGAANTKVKANNDTLHNLDARKRELSSQIWRRLLEDTKATYDRYKKASGNLEAAITSLSGQIQQRKNELEAKNSEIEEKERQITSIKPTIDAINKLLKSFGFMNFYLVESADNGFYEVKRPGGEDAKDTLSEGEKSFITFLYFYHLIKGSFSASGATTDRIVVFDDPVSSLDADILFIVCNLIKGIVNEMREGNSAIKQVFVLTHNIYFHKEITFNKKRSGADAFQDETFWIIRKSADRSELLASEENPIRSSYELLWREVKQKPPSDAAIQNTLRRILEHYFKFFGGITPDNIIEKFEGQDKLICGSLFSWINDGSHFANDDLYMSCDPGQIGRYLAVFQRIFEESGHAGHYKMMMGNDYTALPATNGPEDQRVVANDKIAEAASPESGSNRPPSQSFHAGANR</sequence>
<dbReference type="PANTHER" id="PTHR32182">
    <property type="entry name" value="DNA REPLICATION AND REPAIR PROTEIN RECF"/>
    <property type="match status" value="1"/>
</dbReference>
<protein>
    <submittedName>
        <fullName evidence="5">AAA family ATPase</fullName>
    </submittedName>
</protein>
<evidence type="ECO:0000256" key="2">
    <source>
        <dbReference type="SAM" id="MobiDB-lite"/>
    </source>
</evidence>